<reference evidence="1 2" key="1">
    <citation type="submission" date="2017-06" db="EMBL/GenBank/DDBJ databases">
        <title>Draft genome sequence of nitrogen-fixing Kosakonia pseudosacchari strain NN143 isolated from sugarcane roots.</title>
        <authorList>
            <person name="Li Y."/>
            <person name="Li S."/>
            <person name="Lin L."/>
            <person name="Wu X."/>
            <person name="Yang L."/>
            <person name="Li Y."/>
            <person name="An Q."/>
        </authorList>
    </citation>
    <scope>NUCLEOTIDE SEQUENCE [LARGE SCALE GENOMIC DNA]</scope>
    <source>
        <strain evidence="1 2">NN143</strain>
    </source>
</reference>
<dbReference type="Proteomes" id="UP000219642">
    <property type="component" value="Unassembled WGS sequence"/>
</dbReference>
<accession>A0ABX4IVA2</accession>
<dbReference type="EMBL" id="NITV01000003">
    <property type="protein sequence ID" value="PDO88293.1"/>
    <property type="molecule type" value="Genomic_DNA"/>
</dbReference>
<gene>
    <name evidence="1" type="ORF">BK796_06935</name>
</gene>
<comment type="caution">
    <text evidence="1">The sequence shown here is derived from an EMBL/GenBank/DDBJ whole genome shotgun (WGS) entry which is preliminary data.</text>
</comment>
<evidence type="ECO:0000313" key="1">
    <source>
        <dbReference type="EMBL" id="PDO88293.1"/>
    </source>
</evidence>
<evidence type="ECO:0000313" key="2">
    <source>
        <dbReference type="Proteomes" id="UP000219642"/>
    </source>
</evidence>
<name>A0ABX4IVA2_9ENTR</name>
<keyword evidence="2" id="KW-1185">Reference proteome</keyword>
<protein>
    <submittedName>
        <fullName evidence="1">Uncharacterized protein</fullName>
    </submittedName>
</protein>
<proteinExistence type="predicted"/>
<organism evidence="1 2">
    <name type="scientific">Kosakonia pseudosacchari</name>
    <dbReference type="NCBI Taxonomy" id="1646340"/>
    <lineage>
        <taxon>Bacteria</taxon>
        <taxon>Pseudomonadati</taxon>
        <taxon>Pseudomonadota</taxon>
        <taxon>Gammaproteobacteria</taxon>
        <taxon>Enterobacterales</taxon>
        <taxon>Enterobacteriaceae</taxon>
        <taxon>Kosakonia</taxon>
    </lineage>
</organism>
<sequence>MLKIGAGKCRASISDGGIDAAAGEASLIGSEGSGGAKSAETHNYRVQKHQSGSFKLHIANA</sequence>